<sequence>MEANISNQIKKDPRTKLMAIISYIFVTIFTVTCLLPFILMISSSFTSEKSVVTQGFNLWPREFSTIAYKVIFENPNKIIGGYVVTILLTAIGTSIGLFLISMAGYALQRQDFIWRNKITFFIYFTTLFSGGLVPYYLLMTKYLGLKDSYLSILLPGLMSPWLIILMRNFMKSIPHSITESAKIDGANDFQIYTRLILPLVKPALATIGLFLALQYWNEWYNAMLFLSPNIEHRPLQLYLYNVVTQAESIKNSAANSNIPPQSMPNETIKMAVGVIATGPVIIFYPFVQKYFIKGITIGAVKG</sequence>
<dbReference type="SUPFAM" id="SSF161098">
    <property type="entry name" value="MetI-like"/>
    <property type="match status" value="1"/>
</dbReference>
<evidence type="ECO:0000256" key="2">
    <source>
        <dbReference type="ARBA" id="ARBA00022448"/>
    </source>
</evidence>
<feature type="transmembrane region" description="Helical" evidence="7">
    <location>
        <begin position="79"/>
        <end position="106"/>
    </location>
</feature>
<dbReference type="Gene3D" id="1.10.3720.10">
    <property type="entry name" value="MetI-like"/>
    <property type="match status" value="1"/>
</dbReference>
<dbReference type="InterPro" id="IPR000515">
    <property type="entry name" value="MetI-like"/>
</dbReference>
<name>A0A8J8MHA7_9FIRM</name>
<keyword evidence="3" id="KW-1003">Cell membrane</keyword>
<keyword evidence="5 7" id="KW-1133">Transmembrane helix</keyword>
<evidence type="ECO:0000256" key="1">
    <source>
        <dbReference type="ARBA" id="ARBA00004651"/>
    </source>
</evidence>
<keyword evidence="2 7" id="KW-0813">Transport</keyword>
<feature type="domain" description="ABC transmembrane type-1" evidence="8">
    <location>
        <begin position="82"/>
        <end position="287"/>
    </location>
</feature>
<evidence type="ECO:0000259" key="8">
    <source>
        <dbReference type="PROSITE" id="PS50928"/>
    </source>
</evidence>
<organism evidence="9 10">
    <name type="scientific">Vallitalea pronyensis</name>
    <dbReference type="NCBI Taxonomy" id="1348613"/>
    <lineage>
        <taxon>Bacteria</taxon>
        <taxon>Bacillati</taxon>
        <taxon>Bacillota</taxon>
        <taxon>Clostridia</taxon>
        <taxon>Lachnospirales</taxon>
        <taxon>Vallitaleaceae</taxon>
        <taxon>Vallitalea</taxon>
    </lineage>
</organism>
<dbReference type="RefSeq" id="WP_212697070.1">
    <property type="nucleotide sequence ID" value="NZ_CP058649.1"/>
</dbReference>
<dbReference type="GO" id="GO:0055085">
    <property type="term" value="P:transmembrane transport"/>
    <property type="evidence" value="ECO:0007669"/>
    <property type="project" value="InterPro"/>
</dbReference>
<feature type="transmembrane region" description="Helical" evidence="7">
    <location>
        <begin position="268"/>
        <end position="287"/>
    </location>
</feature>
<keyword evidence="6 7" id="KW-0472">Membrane</keyword>
<dbReference type="CDD" id="cd06261">
    <property type="entry name" value="TM_PBP2"/>
    <property type="match status" value="1"/>
</dbReference>
<evidence type="ECO:0000256" key="4">
    <source>
        <dbReference type="ARBA" id="ARBA00022692"/>
    </source>
</evidence>
<accession>A0A8J8MHA7</accession>
<evidence type="ECO:0000256" key="3">
    <source>
        <dbReference type="ARBA" id="ARBA00022475"/>
    </source>
</evidence>
<evidence type="ECO:0000256" key="5">
    <source>
        <dbReference type="ARBA" id="ARBA00022989"/>
    </source>
</evidence>
<comment type="subcellular location">
    <subcellularLocation>
        <location evidence="1 7">Cell membrane</location>
        <topology evidence="1 7">Multi-pass membrane protein</topology>
    </subcellularLocation>
</comment>
<feature type="transmembrane region" description="Helical" evidence="7">
    <location>
        <begin position="118"/>
        <end position="137"/>
    </location>
</feature>
<dbReference type="Pfam" id="PF00528">
    <property type="entry name" value="BPD_transp_1"/>
    <property type="match status" value="1"/>
</dbReference>
<keyword evidence="10" id="KW-1185">Reference proteome</keyword>
<dbReference type="EMBL" id="CP058649">
    <property type="protein sequence ID" value="QUI21600.1"/>
    <property type="molecule type" value="Genomic_DNA"/>
</dbReference>
<evidence type="ECO:0000313" key="10">
    <source>
        <dbReference type="Proteomes" id="UP000683246"/>
    </source>
</evidence>
<dbReference type="PANTHER" id="PTHR43744:SF9">
    <property type="entry name" value="POLYGALACTURONAN_RHAMNOGALACTURONAN TRANSPORT SYSTEM PERMEASE PROTEIN YTCP"/>
    <property type="match status" value="1"/>
</dbReference>
<evidence type="ECO:0000313" key="9">
    <source>
        <dbReference type="EMBL" id="QUI21600.1"/>
    </source>
</evidence>
<feature type="transmembrane region" description="Helical" evidence="7">
    <location>
        <begin position="149"/>
        <end position="170"/>
    </location>
</feature>
<dbReference type="PROSITE" id="PS50928">
    <property type="entry name" value="ABC_TM1"/>
    <property type="match status" value="1"/>
</dbReference>
<gene>
    <name evidence="9" type="ORF">HZI73_04520</name>
</gene>
<dbReference type="PANTHER" id="PTHR43744">
    <property type="entry name" value="ABC TRANSPORTER PERMEASE PROTEIN MG189-RELATED-RELATED"/>
    <property type="match status" value="1"/>
</dbReference>
<dbReference type="Proteomes" id="UP000683246">
    <property type="component" value="Chromosome"/>
</dbReference>
<dbReference type="GO" id="GO:0005886">
    <property type="term" value="C:plasma membrane"/>
    <property type="evidence" value="ECO:0007669"/>
    <property type="project" value="UniProtKB-SubCell"/>
</dbReference>
<evidence type="ECO:0000256" key="6">
    <source>
        <dbReference type="ARBA" id="ARBA00023136"/>
    </source>
</evidence>
<dbReference type="AlphaFoldDB" id="A0A8J8MHA7"/>
<keyword evidence="4 7" id="KW-0812">Transmembrane</keyword>
<protein>
    <submittedName>
        <fullName evidence="9">Carbohydrate ABC transporter permease</fullName>
    </submittedName>
</protein>
<feature type="transmembrane region" description="Helical" evidence="7">
    <location>
        <begin position="20"/>
        <end position="41"/>
    </location>
</feature>
<evidence type="ECO:0000256" key="7">
    <source>
        <dbReference type="RuleBase" id="RU363032"/>
    </source>
</evidence>
<reference evidence="9" key="1">
    <citation type="submission" date="2020-07" db="EMBL/GenBank/DDBJ databases">
        <title>Vallitalea pronyensis genome.</title>
        <authorList>
            <person name="Postec A."/>
        </authorList>
    </citation>
    <scope>NUCLEOTIDE SEQUENCE</scope>
    <source>
        <strain evidence="9">FatNI3</strain>
    </source>
</reference>
<dbReference type="KEGG" id="vpy:HZI73_04520"/>
<feature type="transmembrane region" description="Helical" evidence="7">
    <location>
        <begin position="191"/>
        <end position="216"/>
    </location>
</feature>
<comment type="similarity">
    <text evidence="7">Belongs to the binding-protein-dependent transport system permease family.</text>
</comment>
<dbReference type="InterPro" id="IPR035906">
    <property type="entry name" value="MetI-like_sf"/>
</dbReference>
<proteinExistence type="inferred from homology"/>